<reference evidence="2 4" key="1">
    <citation type="submission" date="2019-06" db="EMBL/GenBank/DDBJ databases">
        <title>Sequencing the genomes of 1000 actinobacteria strains.</title>
        <authorList>
            <person name="Klenk H.-P."/>
        </authorList>
    </citation>
    <scope>NUCLEOTIDE SEQUENCE [LARGE SCALE GENOMIC DNA]</scope>
    <source>
        <strain evidence="2 4">DSM 42059</strain>
    </source>
</reference>
<gene>
    <name evidence="2" type="ORF">FHX80_111342</name>
    <name evidence="3" type="ORF">OIE64_26190</name>
</gene>
<dbReference type="EMBL" id="VIWW01000001">
    <property type="protein sequence ID" value="TWG02930.1"/>
    <property type="molecule type" value="Genomic_DNA"/>
</dbReference>
<evidence type="ECO:0000313" key="2">
    <source>
        <dbReference type="EMBL" id="TWG02930.1"/>
    </source>
</evidence>
<protein>
    <submittedName>
        <fullName evidence="3">Type II toxin-antitoxin system HicB family antitoxin</fullName>
    </submittedName>
</protein>
<dbReference type="RefSeq" id="WP_244318150.1">
    <property type="nucleotide sequence ID" value="NZ_CP109114.1"/>
</dbReference>
<evidence type="ECO:0000313" key="3">
    <source>
        <dbReference type="EMBL" id="WSC15971.1"/>
    </source>
</evidence>
<keyword evidence="5" id="KW-1185">Reference proteome</keyword>
<evidence type="ECO:0000313" key="4">
    <source>
        <dbReference type="Proteomes" id="UP000318186"/>
    </source>
</evidence>
<sequence length="161" mass="17357">MTTHKATAERQGRFWVVSIDGLPKGEQNVTQGLTWTEAHDNARDLVSLVLDIEDDPTAYTVELIPGDPAMFKVVREAEEADVAAREAERRRRVAMTRAAKTLVGLGLTQAEAGRMLGVTHQRIAQLAPKAPNKSAKKKPVAAPDRHDVRGGSADASDSPPG</sequence>
<evidence type="ECO:0000256" key="1">
    <source>
        <dbReference type="SAM" id="MobiDB-lite"/>
    </source>
</evidence>
<evidence type="ECO:0000313" key="5">
    <source>
        <dbReference type="Proteomes" id="UP001330827"/>
    </source>
</evidence>
<feature type="region of interest" description="Disordered" evidence="1">
    <location>
        <begin position="126"/>
        <end position="161"/>
    </location>
</feature>
<name>A0A561UU88_9ACTN</name>
<organism evidence="2 4">
    <name type="scientific">Streptomyces brevispora</name>
    <dbReference type="NCBI Taxonomy" id="887462"/>
    <lineage>
        <taxon>Bacteria</taxon>
        <taxon>Bacillati</taxon>
        <taxon>Actinomycetota</taxon>
        <taxon>Actinomycetes</taxon>
        <taxon>Kitasatosporales</taxon>
        <taxon>Streptomycetaceae</taxon>
        <taxon>Streptomyces</taxon>
    </lineage>
</organism>
<dbReference type="AlphaFoldDB" id="A0A561UU88"/>
<proteinExistence type="predicted"/>
<dbReference type="Proteomes" id="UP000318186">
    <property type="component" value="Unassembled WGS sequence"/>
</dbReference>
<dbReference type="Proteomes" id="UP001330827">
    <property type="component" value="Chromosome"/>
</dbReference>
<accession>A0A561UU88</accession>
<reference evidence="3 5" key="2">
    <citation type="submission" date="2022-10" db="EMBL/GenBank/DDBJ databases">
        <title>The complete genomes of actinobacterial strains from the NBC collection.</title>
        <authorList>
            <person name="Joergensen T.S."/>
            <person name="Alvarez Arevalo M."/>
            <person name="Sterndorff E.B."/>
            <person name="Faurdal D."/>
            <person name="Vuksanovic O."/>
            <person name="Mourched A.-S."/>
            <person name="Charusanti P."/>
            <person name="Shaw S."/>
            <person name="Blin K."/>
            <person name="Weber T."/>
        </authorList>
    </citation>
    <scope>NUCLEOTIDE SEQUENCE [LARGE SCALE GENOMIC DNA]</scope>
    <source>
        <strain evidence="3 5">NBC 01769</strain>
    </source>
</reference>
<dbReference type="EMBL" id="CP109114">
    <property type="protein sequence ID" value="WSC15971.1"/>
    <property type="molecule type" value="Genomic_DNA"/>
</dbReference>